<name>A0A392Q8B0_9FABA</name>
<feature type="region of interest" description="Disordered" evidence="1">
    <location>
        <begin position="1"/>
        <end position="30"/>
    </location>
</feature>
<sequence length="40" mass="4032">MKAITGSSGSGFGPSRIRGTGTLQIGGGGAKAREALWQRL</sequence>
<evidence type="ECO:0000313" key="2">
    <source>
        <dbReference type="EMBL" id="MCI20122.1"/>
    </source>
</evidence>
<dbReference type="AlphaFoldDB" id="A0A392Q8B0"/>
<evidence type="ECO:0000256" key="1">
    <source>
        <dbReference type="SAM" id="MobiDB-lite"/>
    </source>
</evidence>
<keyword evidence="3" id="KW-1185">Reference proteome</keyword>
<evidence type="ECO:0000313" key="3">
    <source>
        <dbReference type="Proteomes" id="UP000265520"/>
    </source>
</evidence>
<feature type="non-terminal residue" evidence="2">
    <location>
        <position position="40"/>
    </location>
</feature>
<dbReference type="EMBL" id="LXQA010118198">
    <property type="protein sequence ID" value="MCI20122.1"/>
    <property type="molecule type" value="Genomic_DNA"/>
</dbReference>
<organism evidence="2 3">
    <name type="scientific">Trifolium medium</name>
    <dbReference type="NCBI Taxonomy" id="97028"/>
    <lineage>
        <taxon>Eukaryota</taxon>
        <taxon>Viridiplantae</taxon>
        <taxon>Streptophyta</taxon>
        <taxon>Embryophyta</taxon>
        <taxon>Tracheophyta</taxon>
        <taxon>Spermatophyta</taxon>
        <taxon>Magnoliopsida</taxon>
        <taxon>eudicotyledons</taxon>
        <taxon>Gunneridae</taxon>
        <taxon>Pentapetalae</taxon>
        <taxon>rosids</taxon>
        <taxon>fabids</taxon>
        <taxon>Fabales</taxon>
        <taxon>Fabaceae</taxon>
        <taxon>Papilionoideae</taxon>
        <taxon>50 kb inversion clade</taxon>
        <taxon>NPAAA clade</taxon>
        <taxon>Hologalegina</taxon>
        <taxon>IRL clade</taxon>
        <taxon>Trifolieae</taxon>
        <taxon>Trifolium</taxon>
    </lineage>
</organism>
<protein>
    <submittedName>
        <fullName evidence="2">Conserved oligomeric Golgi complex subunit 5-like</fullName>
    </submittedName>
</protein>
<accession>A0A392Q8B0</accession>
<reference evidence="2 3" key="1">
    <citation type="journal article" date="2018" name="Front. Plant Sci.">
        <title>Red Clover (Trifolium pratense) and Zigzag Clover (T. medium) - A Picture of Genomic Similarities and Differences.</title>
        <authorList>
            <person name="Dluhosova J."/>
            <person name="Istvanek J."/>
            <person name="Nedelnik J."/>
            <person name="Repkova J."/>
        </authorList>
    </citation>
    <scope>NUCLEOTIDE SEQUENCE [LARGE SCALE GENOMIC DNA]</scope>
    <source>
        <strain evidence="3">cv. 10/8</strain>
        <tissue evidence="2">Leaf</tissue>
    </source>
</reference>
<comment type="caution">
    <text evidence="2">The sequence shown here is derived from an EMBL/GenBank/DDBJ whole genome shotgun (WGS) entry which is preliminary data.</text>
</comment>
<proteinExistence type="predicted"/>
<dbReference type="Proteomes" id="UP000265520">
    <property type="component" value="Unassembled WGS sequence"/>
</dbReference>